<evidence type="ECO:0000256" key="5">
    <source>
        <dbReference type="ARBA" id="ARBA00022573"/>
    </source>
</evidence>
<evidence type="ECO:0000256" key="2">
    <source>
        <dbReference type="ARBA" id="ARBA00003015"/>
    </source>
</evidence>
<keyword evidence="7" id="KW-0808">Transferase</keyword>
<comment type="caution">
    <text evidence="11">The sequence shown here is derived from an EMBL/GenBank/DDBJ whole genome shotgun (WGS) entry which is preliminary data.</text>
</comment>
<dbReference type="SUPFAM" id="SSF53335">
    <property type="entry name" value="S-adenosyl-L-methionine-dependent methyltransferases"/>
    <property type="match status" value="1"/>
</dbReference>
<dbReference type="InterPro" id="IPR012818">
    <property type="entry name" value="CbiE"/>
</dbReference>
<dbReference type="Pfam" id="PF02390">
    <property type="entry name" value="Methyltransf_4"/>
    <property type="match status" value="1"/>
</dbReference>
<keyword evidence="12" id="KW-1185">Reference proteome</keyword>
<keyword evidence="5" id="KW-0169">Cobalamin biosynthesis</keyword>
<dbReference type="InterPro" id="IPR003358">
    <property type="entry name" value="tRNA_(Gua-N-7)_MeTrfase_Trmb"/>
</dbReference>
<evidence type="ECO:0000256" key="9">
    <source>
        <dbReference type="ARBA" id="ARBA00022694"/>
    </source>
</evidence>
<dbReference type="Gene3D" id="3.40.50.150">
    <property type="entry name" value="Vaccinia Virus protein VP39"/>
    <property type="match status" value="1"/>
</dbReference>
<dbReference type="PANTHER" id="PTHR43182">
    <property type="entry name" value="COBALT-PRECORRIN-6B C(15)-METHYLTRANSFERASE (DECARBOXYLATING)"/>
    <property type="match status" value="1"/>
</dbReference>
<comment type="function">
    <text evidence="2">Catalyzes the formation of N(7)-methylguanine at position 46 (m7G46) in tRNA.</text>
</comment>
<dbReference type="SUPFAM" id="SSF53790">
    <property type="entry name" value="Tetrapyrrole methylase"/>
    <property type="match status" value="1"/>
</dbReference>
<reference evidence="11 12" key="1">
    <citation type="submission" date="2023-01" db="EMBL/GenBank/DDBJ databases">
        <title>Novel diversity within Roseofilum (Cyanobacteria; Desertifilaceae) from marine benthic mats with descriptions of four novel species.</title>
        <authorList>
            <person name="Wang Y."/>
            <person name="Berthold D.E."/>
            <person name="Hu J."/>
            <person name="Lefler F.W."/>
            <person name="Laughinghouse H.D. IV."/>
        </authorList>
    </citation>
    <scope>NUCLEOTIDE SEQUENCE [LARGE SCALE GENOMIC DNA]</scope>
    <source>
        <strain evidence="11 12">BLCC-M143</strain>
    </source>
</reference>
<evidence type="ECO:0000259" key="10">
    <source>
        <dbReference type="Pfam" id="PF00590"/>
    </source>
</evidence>
<evidence type="ECO:0000256" key="8">
    <source>
        <dbReference type="ARBA" id="ARBA00022691"/>
    </source>
</evidence>
<evidence type="ECO:0000256" key="1">
    <source>
        <dbReference type="ARBA" id="ARBA00000142"/>
    </source>
</evidence>
<organism evidence="11 12">
    <name type="scientific">Roseofilum casamattae BLCC-M143</name>
    <dbReference type="NCBI Taxonomy" id="3022442"/>
    <lineage>
        <taxon>Bacteria</taxon>
        <taxon>Bacillati</taxon>
        <taxon>Cyanobacteriota</taxon>
        <taxon>Cyanophyceae</taxon>
        <taxon>Desertifilales</taxon>
        <taxon>Desertifilaceae</taxon>
        <taxon>Roseofilum</taxon>
        <taxon>Roseofilum casamattae</taxon>
    </lineage>
</organism>
<dbReference type="InterPro" id="IPR050714">
    <property type="entry name" value="Cobalamin_biosynth_MTase"/>
</dbReference>
<dbReference type="CDD" id="cd02440">
    <property type="entry name" value="AdoMet_MTases"/>
    <property type="match status" value="1"/>
</dbReference>
<dbReference type="InterPro" id="IPR014776">
    <property type="entry name" value="4pyrrole_Mease_sub2"/>
</dbReference>
<keyword evidence="6" id="KW-0489">Methyltransferase</keyword>
<feature type="domain" description="Tetrapyrrole methylase" evidence="10">
    <location>
        <begin position="4"/>
        <end position="189"/>
    </location>
</feature>
<dbReference type="InterPro" id="IPR014777">
    <property type="entry name" value="4pyrrole_Mease_sub1"/>
</dbReference>
<dbReference type="RefSeq" id="WP_283757409.1">
    <property type="nucleotide sequence ID" value="NZ_JAQOSQ010000004.1"/>
</dbReference>
<comment type="catalytic activity">
    <reaction evidence="1">
        <text>guanosine(46) in tRNA + S-adenosyl-L-methionine = N(7)-methylguanosine(46) in tRNA + S-adenosyl-L-homocysteine</text>
        <dbReference type="Rhea" id="RHEA:42708"/>
        <dbReference type="Rhea" id="RHEA-COMP:10188"/>
        <dbReference type="Rhea" id="RHEA-COMP:10189"/>
        <dbReference type="ChEBI" id="CHEBI:57856"/>
        <dbReference type="ChEBI" id="CHEBI:59789"/>
        <dbReference type="ChEBI" id="CHEBI:74269"/>
        <dbReference type="ChEBI" id="CHEBI:74480"/>
        <dbReference type="EC" id="2.1.1.33"/>
    </reaction>
</comment>
<evidence type="ECO:0000256" key="4">
    <source>
        <dbReference type="ARBA" id="ARBA00011977"/>
    </source>
</evidence>
<keyword evidence="8" id="KW-0949">S-adenosyl-L-methionine</keyword>
<dbReference type="InterPro" id="IPR029063">
    <property type="entry name" value="SAM-dependent_MTases_sf"/>
</dbReference>
<name>A0ABT7BU90_9CYAN</name>
<evidence type="ECO:0000256" key="6">
    <source>
        <dbReference type="ARBA" id="ARBA00022603"/>
    </source>
</evidence>
<dbReference type="PANTHER" id="PTHR43182:SF1">
    <property type="entry name" value="COBALT-PRECORRIN-7 C(5)-METHYLTRANSFERASE"/>
    <property type="match status" value="1"/>
</dbReference>
<comment type="pathway">
    <text evidence="3">Cofactor biosynthesis; adenosylcobalamin biosynthesis.</text>
</comment>
<dbReference type="Pfam" id="PF00590">
    <property type="entry name" value="TP_methylase"/>
    <property type="match status" value="1"/>
</dbReference>
<dbReference type="NCBIfam" id="TIGR02467">
    <property type="entry name" value="CbiE"/>
    <property type="match status" value="1"/>
</dbReference>
<dbReference type="Gene3D" id="3.40.1010.10">
    <property type="entry name" value="Cobalt-precorrin-4 Transmethylase, Domain 1"/>
    <property type="match status" value="1"/>
</dbReference>
<dbReference type="NCBIfam" id="TIGR02469">
    <property type="entry name" value="CbiT"/>
    <property type="match status" value="1"/>
</dbReference>
<dbReference type="InterPro" id="IPR000878">
    <property type="entry name" value="4pyrrol_Mease"/>
</dbReference>
<dbReference type="CDD" id="cd11644">
    <property type="entry name" value="Precorrin-6Y-MT"/>
    <property type="match status" value="1"/>
</dbReference>
<dbReference type="EC" id="2.1.1.33" evidence="4"/>
<evidence type="ECO:0000256" key="7">
    <source>
        <dbReference type="ARBA" id="ARBA00022679"/>
    </source>
</evidence>
<dbReference type="InterPro" id="IPR014008">
    <property type="entry name" value="Cbl_synth_MTase_CbiT"/>
</dbReference>
<keyword evidence="9" id="KW-0819">tRNA processing</keyword>
<dbReference type="PIRSF" id="PIRSF036428">
    <property type="entry name" value="CobL"/>
    <property type="match status" value="1"/>
</dbReference>
<dbReference type="InterPro" id="IPR035996">
    <property type="entry name" value="4pyrrol_Methylase_sf"/>
</dbReference>
<evidence type="ECO:0000256" key="3">
    <source>
        <dbReference type="ARBA" id="ARBA00004953"/>
    </source>
</evidence>
<evidence type="ECO:0000313" key="12">
    <source>
        <dbReference type="Proteomes" id="UP001232992"/>
    </source>
</evidence>
<accession>A0ABT7BU90</accession>
<evidence type="ECO:0000313" key="11">
    <source>
        <dbReference type="EMBL" id="MDJ1182756.1"/>
    </source>
</evidence>
<gene>
    <name evidence="11" type="primary">cbiE</name>
    <name evidence="11" type="ORF">PMH09_06060</name>
</gene>
<dbReference type="EMBL" id="JAQOSQ010000004">
    <property type="protein sequence ID" value="MDJ1182756.1"/>
    <property type="molecule type" value="Genomic_DNA"/>
</dbReference>
<proteinExistence type="predicted"/>
<protein>
    <recommendedName>
        <fullName evidence="4">tRNA (guanine(46)-N(7))-methyltransferase</fullName>
        <ecNumber evidence="4">2.1.1.33</ecNumber>
    </recommendedName>
</protein>
<dbReference type="Proteomes" id="UP001232992">
    <property type="component" value="Unassembled WGS sequence"/>
</dbReference>
<dbReference type="InterPro" id="IPR006365">
    <property type="entry name" value="Cbl_synth_CobL"/>
</dbReference>
<dbReference type="Gene3D" id="3.30.950.10">
    <property type="entry name" value="Methyltransferase, Cobalt-precorrin-4 Transmethylase, Domain 2"/>
    <property type="match status" value="1"/>
</dbReference>
<sequence length="407" mass="44279">MIDAIGVGLDGASGLSAAARRLISEATVLVGSDRHLNYFAEHPAKRLVLNDISQTFQQISNCLDSDAIVILVSGDPLFFGLGRLLLGYFPAEQLRFHPHVSSIQLAFSRLKLPWQDARTISVHGRSFDRLVELLQKGESPIAVLTDPVHSPSAIAHLLQQLDLPSTYQLYICENLGGMDERIHTCSWKEAIGRTFAALNVTILVRQPSQPSTASVLPIIGIPDGQFYSFADRPGLITKREVRLLILGELGLSENQTIWDIGAGTGSVAVEMARLSPTSRIYAIEKTAAGIGLIEQNARHFQVSNIISIQGMAPQALRQIPPPDRVFIGGTGDALSTVLACAVASLLPGGKVVMALATVEHLHEAIAWLNRHNLFYRLLQVQLSRSIPVGRFTRYTPLNPVTILTIGE</sequence>